<evidence type="ECO:0000256" key="2">
    <source>
        <dbReference type="ARBA" id="ARBA00022490"/>
    </source>
</evidence>
<protein>
    <submittedName>
        <fullName evidence="7">Uncharacterized protein</fullName>
    </submittedName>
</protein>
<evidence type="ECO:0000313" key="7">
    <source>
        <dbReference type="EMBL" id="CAH9091352.1"/>
    </source>
</evidence>
<dbReference type="AlphaFoldDB" id="A0A9P1EA74"/>
<dbReference type="GO" id="GO:0009736">
    <property type="term" value="P:cytokinin-activated signaling pathway"/>
    <property type="evidence" value="ECO:0007669"/>
    <property type="project" value="UniProtKB-KW"/>
</dbReference>
<keyword evidence="5" id="KW-0539">Nucleus</keyword>
<evidence type="ECO:0000313" key="8">
    <source>
        <dbReference type="Proteomes" id="UP001152484"/>
    </source>
</evidence>
<dbReference type="Proteomes" id="UP001152484">
    <property type="component" value="Unassembled WGS sequence"/>
</dbReference>
<comment type="caution">
    <text evidence="7">The sequence shown here is derived from an EMBL/GenBank/DDBJ whole genome shotgun (WGS) entry which is preliminary data.</text>
</comment>
<proteinExistence type="inferred from homology"/>
<dbReference type="GO" id="GO:0005737">
    <property type="term" value="C:cytoplasm"/>
    <property type="evidence" value="ECO:0007669"/>
    <property type="project" value="UniProtKB-SubCell"/>
</dbReference>
<keyword evidence="3" id="KW-0203">Cytokinin biosynthesis</keyword>
<evidence type="ECO:0000256" key="4">
    <source>
        <dbReference type="ARBA" id="ARBA00022864"/>
    </source>
</evidence>
<name>A0A9P1EA74_CUSEU</name>
<dbReference type="GO" id="GO:0009691">
    <property type="term" value="P:cytokinin biosynthetic process"/>
    <property type="evidence" value="ECO:0007669"/>
    <property type="project" value="UniProtKB-KW"/>
</dbReference>
<keyword evidence="8" id="KW-1185">Reference proteome</keyword>
<keyword evidence="4" id="KW-0932">Cytokinin signaling pathway</keyword>
<evidence type="ECO:0000256" key="5">
    <source>
        <dbReference type="ARBA" id="ARBA00023242"/>
    </source>
</evidence>
<dbReference type="InterPro" id="IPR044670">
    <property type="entry name" value="SOFL"/>
</dbReference>
<gene>
    <name evidence="7" type="ORF">CEURO_LOCUS11513</name>
</gene>
<dbReference type="OrthoDB" id="759087at2759"/>
<reference evidence="7" key="1">
    <citation type="submission" date="2022-07" db="EMBL/GenBank/DDBJ databases">
        <authorList>
            <person name="Macas J."/>
            <person name="Novak P."/>
            <person name="Neumann P."/>
        </authorList>
    </citation>
    <scope>NUCLEOTIDE SEQUENCE</scope>
</reference>
<accession>A0A9P1EA74</accession>
<comment type="subcellular location">
    <subcellularLocation>
        <location evidence="1">Cytoplasm</location>
    </subcellularLocation>
</comment>
<organism evidence="7 8">
    <name type="scientific">Cuscuta europaea</name>
    <name type="common">European dodder</name>
    <dbReference type="NCBI Taxonomy" id="41803"/>
    <lineage>
        <taxon>Eukaryota</taxon>
        <taxon>Viridiplantae</taxon>
        <taxon>Streptophyta</taxon>
        <taxon>Embryophyta</taxon>
        <taxon>Tracheophyta</taxon>
        <taxon>Spermatophyta</taxon>
        <taxon>Magnoliopsida</taxon>
        <taxon>eudicotyledons</taxon>
        <taxon>Gunneridae</taxon>
        <taxon>Pentapetalae</taxon>
        <taxon>asterids</taxon>
        <taxon>lamiids</taxon>
        <taxon>Solanales</taxon>
        <taxon>Convolvulaceae</taxon>
        <taxon>Cuscuteae</taxon>
        <taxon>Cuscuta</taxon>
        <taxon>Cuscuta subgen. Cuscuta</taxon>
    </lineage>
</organism>
<dbReference type="EMBL" id="CAMAPE010000027">
    <property type="protein sequence ID" value="CAH9091352.1"/>
    <property type="molecule type" value="Genomic_DNA"/>
</dbReference>
<comment type="similarity">
    <text evidence="6">Belongs to the SOFL plant protein family.</text>
</comment>
<dbReference type="PANTHER" id="PTHR33347:SF34">
    <property type="entry name" value="PROTEIN SOB FIVE-LIKE 6"/>
    <property type="match status" value="1"/>
</dbReference>
<keyword evidence="2" id="KW-0963">Cytoplasm</keyword>
<sequence length="176" mass="19590">MNISGSECTSGCQSGWTTYFDQYSNSAYEYNRVVHVNGDDDNRGKLEVYSEDEDLSMVSDASSGPPQYREDYYGCSYNSPPRRYKPTQTRKTKEHWGGETQNCCLDDTASSLSFPNQENTSLYDDTASAEYVTDVSETQLKGNNSVLRKHFGFLKSSVGSKAASLKSGATKARKKQ</sequence>
<evidence type="ECO:0000256" key="1">
    <source>
        <dbReference type="ARBA" id="ARBA00004496"/>
    </source>
</evidence>
<dbReference type="PANTHER" id="PTHR33347">
    <property type="entry name" value="OSJNBA0091C07.3 PROTEIN"/>
    <property type="match status" value="1"/>
</dbReference>
<evidence type="ECO:0000256" key="6">
    <source>
        <dbReference type="ARBA" id="ARBA00024199"/>
    </source>
</evidence>
<evidence type="ECO:0000256" key="3">
    <source>
        <dbReference type="ARBA" id="ARBA00022712"/>
    </source>
</evidence>